<evidence type="ECO:0000256" key="2">
    <source>
        <dbReference type="SAM" id="Phobius"/>
    </source>
</evidence>
<dbReference type="SUPFAM" id="SSF63829">
    <property type="entry name" value="Calcium-dependent phosphotriesterase"/>
    <property type="match status" value="1"/>
</dbReference>
<evidence type="ECO:0000256" key="1">
    <source>
        <dbReference type="SAM" id="MobiDB-lite"/>
    </source>
</evidence>
<dbReference type="EMBL" id="DYVF01000049">
    <property type="protein sequence ID" value="HJG31401.1"/>
    <property type="molecule type" value="Genomic_DNA"/>
</dbReference>
<gene>
    <name evidence="3" type="ORF">K8U80_08420</name>
</gene>
<feature type="region of interest" description="Disordered" evidence="1">
    <location>
        <begin position="1"/>
        <end position="57"/>
    </location>
</feature>
<name>A0A921IR20_9ACTN</name>
<evidence type="ECO:0000313" key="3">
    <source>
        <dbReference type="EMBL" id="HJG31401.1"/>
    </source>
</evidence>
<comment type="caution">
    <text evidence="3">The sequence shown here is derived from an EMBL/GenBank/DDBJ whole genome shotgun (WGS) entry which is preliminary data.</text>
</comment>
<feature type="compositionally biased region" description="Low complexity" evidence="1">
    <location>
        <begin position="40"/>
        <end position="57"/>
    </location>
</feature>
<accession>A0A921IR20</accession>
<keyword evidence="2" id="KW-0472">Membrane</keyword>
<reference evidence="3" key="2">
    <citation type="submission" date="2021-09" db="EMBL/GenBank/DDBJ databases">
        <authorList>
            <person name="Gilroy R."/>
        </authorList>
    </citation>
    <scope>NUCLEOTIDE SEQUENCE</scope>
    <source>
        <strain evidence="3">ChiGjej2B2-7701</strain>
    </source>
</reference>
<feature type="transmembrane region" description="Helical" evidence="2">
    <location>
        <begin position="63"/>
        <end position="84"/>
    </location>
</feature>
<sequence>MADSPRPARRRPTGVHAPINAAEAAKRAAHVRPGEEDALRAAAAGTRRPRAAGARAQGRSPRALTFAAVGIGAALALVLAFVLIRAIMGALLAPDARDAVESTQPASENQAVTIDADDLSSASVAYGRTMYAVRSFDDGVMRVVRSSTDAPDSFVSLFDISGTPVGLAVYNGTIYAVANLDGSFTVCAYVDADGSVPVQIAEESGTASDVALDGSQLKITCTDGKVFELDLENR</sequence>
<organism evidence="3 4">
    <name type="scientific">Collinsella ihumii</name>
    <dbReference type="NCBI Taxonomy" id="1720204"/>
    <lineage>
        <taxon>Bacteria</taxon>
        <taxon>Bacillati</taxon>
        <taxon>Actinomycetota</taxon>
        <taxon>Coriobacteriia</taxon>
        <taxon>Coriobacteriales</taxon>
        <taxon>Coriobacteriaceae</taxon>
        <taxon>Collinsella</taxon>
    </lineage>
</organism>
<dbReference type="AlphaFoldDB" id="A0A921IR20"/>
<keyword evidence="2" id="KW-0812">Transmembrane</keyword>
<evidence type="ECO:0000313" key="4">
    <source>
        <dbReference type="Proteomes" id="UP000746751"/>
    </source>
</evidence>
<protein>
    <submittedName>
        <fullName evidence="3">Uncharacterized protein</fullName>
    </submittedName>
</protein>
<proteinExistence type="predicted"/>
<keyword evidence="2" id="KW-1133">Transmembrane helix</keyword>
<dbReference type="Proteomes" id="UP000746751">
    <property type="component" value="Unassembled WGS sequence"/>
</dbReference>
<reference evidence="3" key="1">
    <citation type="journal article" date="2021" name="PeerJ">
        <title>Extensive microbial diversity within the chicken gut microbiome revealed by metagenomics and culture.</title>
        <authorList>
            <person name="Gilroy R."/>
            <person name="Ravi A."/>
            <person name="Getino M."/>
            <person name="Pursley I."/>
            <person name="Horton D.L."/>
            <person name="Alikhan N.F."/>
            <person name="Baker D."/>
            <person name="Gharbi K."/>
            <person name="Hall N."/>
            <person name="Watson M."/>
            <person name="Adriaenssens E.M."/>
            <person name="Foster-Nyarko E."/>
            <person name="Jarju S."/>
            <person name="Secka A."/>
            <person name="Antonio M."/>
            <person name="Oren A."/>
            <person name="Chaudhuri R.R."/>
            <person name="La Ragione R."/>
            <person name="Hildebrand F."/>
            <person name="Pallen M.J."/>
        </authorList>
    </citation>
    <scope>NUCLEOTIDE SEQUENCE</scope>
    <source>
        <strain evidence="3">ChiGjej2B2-7701</strain>
    </source>
</reference>